<dbReference type="InterPro" id="IPR038726">
    <property type="entry name" value="PDDEXK_AddAB-type"/>
</dbReference>
<dbReference type="SUPFAM" id="SSF52540">
    <property type="entry name" value="P-loop containing nucleoside triphosphate hydrolases"/>
    <property type="match status" value="1"/>
</dbReference>
<keyword evidence="3" id="KW-1185">Reference proteome</keyword>
<dbReference type="AlphaFoldDB" id="A0AAE3G054"/>
<comment type="caution">
    <text evidence="2">The sequence shown here is derived from an EMBL/GenBank/DDBJ whole genome shotgun (WGS) entry which is preliminary data.</text>
</comment>
<proteinExistence type="predicted"/>
<evidence type="ECO:0000313" key="2">
    <source>
        <dbReference type="EMBL" id="MCL9818208.1"/>
    </source>
</evidence>
<protein>
    <submittedName>
        <fullName evidence="2">PD-(D/E)XK nuclease family protein</fullName>
    </submittedName>
</protein>
<dbReference type="EMBL" id="JAKRVX010000008">
    <property type="protein sequence ID" value="MCL9818208.1"/>
    <property type="molecule type" value="Genomic_DNA"/>
</dbReference>
<evidence type="ECO:0000259" key="1">
    <source>
        <dbReference type="Pfam" id="PF12705"/>
    </source>
</evidence>
<sequence>MPISRAKPIGSLYEDVADYDLVVVSDPPIADALNNRLRRPHIGSFAVTPRRLATGRKEPAEDRTAFLSILEETDLSWKELARIIGDIIQCWEETAAPDRILSYERYDTPAVRSVLTKLKSLDTTSRLLTEYQIPNTQRVAVVGENQLTPLEQSILPEEYDTIDLFTDDAFPHPPFRIFNSRTAIVDALLDTISEENAEDIAIVLDGSSQYSSLIESALETANIPFYGGPGFNDEPDHRLYIQLLRTATAGSNTRVASVQPLLEQLDCNVDPKHADKRLDSVDSGWFDRFSATIDNETFGSALTAFETRRSVTLEQFRDELTKLGIIDQPVTTNRVDQLEFYLDSYEVPIDRENEGVLLADATSAAYVDRLVVFAIGLDDGWMRAVPNRPWTDEDAVYQRNIGQFQHLLQSGVEQYYLVEDAQGGQPVTPCLYFEDLLETPYERFSDLRSIQHTRTHRARGDGFSHTPLDDPIDPTHVNSMSQSALNNYVHSPRDYFFDRLLSSPDKIYFTEGQLFHDFAEFYVNHPELIASTSVGELLEFMLDQTDPFLRTIDRETQRTRFNAGVTTLMEFLDEHQPTHSIAIAEESGFGENVFETYFDKECDSPVTERYFTDDTLSIHGLIDYVYKPTHLIDYKTGAQKSRSKVVKHSAIDPPTTKPNFQALLYLTYQRRQQPDEVLSFTFVHFMEAIDDVVNPNETPNLEDIQTTVRYYPELFASFAESQTAYEELCNGYKDCSGTFTALGYLSYQSLMTTHPFPDQPIDELRDSAYADNFTEAIEKSVSGIDADVEKGCDQALRALDKIRKRNYFREDLDAFESFLEGQRSELNDRHQTHERFPVTGLAGETTDRYLNHRDLLLGHD</sequence>
<dbReference type="InterPro" id="IPR027417">
    <property type="entry name" value="P-loop_NTPase"/>
</dbReference>
<dbReference type="RefSeq" id="WP_250585709.1">
    <property type="nucleotide sequence ID" value="NZ_JAKRVX010000008.1"/>
</dbReference>
<dbReference type="Proteomes" id="UP001203207">
    <property type="component" value="Unassembled WGS sequence"/>
</dbReference>
<organism evidence="2 3">
    <name type="scientific">Natronocalculus amylovorans</name>
    <dbReference type="NCBI Taxonomy" id="2917812"/>
    <lineage>
        <taxon>Archaea</taxon>
        <taxon>Methanobacteriati</taxon>
        <taxon>Methanobacteriota</taxon>
        <taxon>Stenosarchaea group</taxon>
        <taxon>Halobacteria</taxon>
        <taxon>Halobacteriales</taxon>
        <taxon>Haloferacaceae</taxon>
        <taxon>Natronocalculus</taxon>
    </lineage>
</organism>
<accession>A0AAE3G054</accession>
<reference evidence="2" key="1">
    <citation type="journal article" date="2022" name="Syst. Appl. Microbiol.">
        <title>Natronocalculus amylovorans gen. nov., sp. nov., and Natranaeroarchaeum aerophilus sp. nov., dominant culturable amylolytic natronoarchaea from hypersaline soda lakes in southwestern Siberia.</title>
        <authorList>
            <person name="Sorokin D.Y."/>
            <person name="Elcheninov A.G."/>
            <person name="Khizhniak T.V."/>
            <person name="Koenen M."/>
            <person name="Bale N.J."/>
            <person name="Damste J.S.S."/>
            <person name="Kublanov I.V."/>
        </authorList>
    </citation>
    <scope>NUCLEOTIDE SEQUENCE</scope>
    <source>
        <strain evidence="2">AArc-St2</strain>
    </source>
</reference>
<dbReference type="Pfam" id="PF12705">
    <property type="entry name" value="PDDEXK_1"/>
    <property type="match status" value="1"/>
</dbReference>
<reference evidence="2" key="2">
    <citation type="submission" date="2022-02" db="EMBL/GenBank/DDBJ databases">
        <authorList>
            <person name="Elcheninov A.G."/>
            <person name="Sorokin D.Y."/>
            <person name="Kublanov I.V."/>
        </authorList>
    </citation>
    <scope>NUCLEOTIDE SEQUENCE</scope>
    <source>
        <strain evidence="2">AArc-St2</strain>
    </source>
</reference>
<name>A0AAE3G054_9EURY</name>
<evidence type="ECO:0000313" key="3">
    <source>
        <dbReference type="Proteomes" id="UP001203207"/>
    </source>
</evidence>
<gene>
    <name evidence="2" type="ORF">AArcSt2_14795</name>
</gene>
<feature type="domain" description="PD-(D/E)XK endonuclease-like" evidence="1">
    <location>
        <begin position="479"/>
        <end position="685"/>
    </location>
</feature>